<name>A0A433EPH5_9MOLU</name>
<comment type="caution">
    <text evidence="1">The sequence shown here is derived from an EMBL/GenBank/DDBJ whole genome shotgun (WGS) entry which is preliminary data.</text>
</comment>
<gene>
    <name evidence="1" type="ORF">D6D54_06680</name>
</gene>
<organism evidence="1 2">
    <name type="scientific">Spiroplasma poulsonii</name>
    <dbReference type="NCBI Taxonomy" id="2138"/>
    <lineage>
        <taxon>Bacteria</taxon>
        <taxon>Bacillati</taxon>
        <taxon>Mycoplasmatota</taxon>
        <taxon>Mollicutes</taxon>
        <taxon>Entomoplasmatales</taxon>
        <taxon>Spiroplasmataceae</taxon>
        <taxon>Spiroplasma</taxon>
    </lineage>
</organism>
<dbReference type="AlphaFoldDB" id="A0A433EPH5"/>
<evidence type="ECO:0000313" key="1">
    <source>
        <dbReference type="EMBL" id="RUP76272.1"/>
    </source>
</evidence>
<proteinExistence type="predicted"/>
<dbReference type="EMBL" id="RAHC01000009">
    <property type="protein sequence ID" value="RUP76272.1"/>
    <property type="molecule type" value="Genomic_DNA"/>
</dbReference>
<dbReference type="Proteomes" id="UP000274545">
    <property type="component" value="Unassembled WGS sequence"/>
</dbReference>
<reference evidence="1 2" key="1">
    <citation type="journal article" date="2019" name="Genome Biol. Evol.">
        <title>Toxin and genome evolution in a Drosophila defensive symbiosis.</title>
        <authorList>
            <person name="Ballinger M.J."/>
            <person name="Gawryluk R.M."/>
            <person name="Perlman S.J."/>
        </authorList>
    </citation>
    <scope>NUCLEOTIDE SEQUENCE [LARGE SCALE GENOMIC DNA]</scope>
    <source>
        <strain evidence="2">sNeo</strain>
    </source>
</reference>
<sequence length="68" mass="7861">MEDLASLDDAKYVNLSFPVDGDFKTVTVKEKKGIKNEDGNWVNKEEILDLKDLKEHFKSFKSRNLKNS</sequence>
<evidence type="ECO:0000313" key="2">
    <source>
        <dbReference type="Proteomes" id="UP000274545"/>
    </source>
</evidence>
<protein>
    <submittedName>
        <fullName evidence="1">Uncharacterized protein</fullName>
    </submittedName>
</protein>
<accession>A0A433EPH5</accession>
<dbReference type="RefSeq" id="WP_127093179.1">
    <property type="nucleotide sequence ID" value="NZ_RAHC01000009.1"/>
</dbReference>